<dbReference type="Pfam" id="PF18962">
    <property type="entry name" value="Por_Secre_tail"/>
    <property type="match status" value="1"/>
</dbReference>
<protein>
    <submittedName>
        <fullName evidence="3">Por secretion system C-terminal sorting domain-containing protein</fullName>
    </submittedName>
</protein>
<evidence type="ECO:0000313" key="4">
    <source>
        <dbReference type="Proteomes" id="UP000198337"/>
    </source>
</evidence>
<gene>
    <name evidence="3" type="ORF">SAMN04488009_0218</name>
</gene>
<feature type="domain" description="Secretion system C-terminal sorting" evidence="2">
    <location>
        <begin position="154"/>
        <end position="226"/>
    </location>
</feature>
<keyword evidence="4" id="KW-1185">Reference proteome</keyword>
<name>A0ABY1SMP4_9FLAO</name>
<dbReference type="EMBL" id="FZNV01000012">
    <property type="protein sequence ID" value="SNR81540.1"/>
    <property type="molecule type" value="Genomic_DNA"/>
</dbReference>
<reference evidence="3 4" key="1">
    <citation type="submission" date="2017-06" db="EMBL/GenBank/DDBJ databases">
        <authorList>
            <person name="Varghese N."/>
            <person name="Submissions S."/>
        </authorList>
    </citation>
    <scope>NUCLEOTIDE SEQUENCE [LARGE SCALE GENOMIC DNA]</scope>
    <source>
        <strain evidence="3 4">DSM 19840</strain>
    </source>
</reference>
<organism evidence="3 4">
    <name type="scientific">Maribacter sedimenticola</name>
    <dbReference type="NCBI Taxonomy" id="228956"/>
    <lineage>
        <taxon>Bacteria</taxon>
        <taxon>Pseudomonadati</taxon>
        <taxon>Bacteroidota</taxon>
        <taxon>Flavobacteriia</taxon>
        <taxon>Flavobacteriales</taxon>
        <taxon>Flavobacteriaceae</taxon>
        <taxon>Maribacter</taxon>
    </lineage>
</organism>
<dbReference type="InterPro" id="IPR026444">
    <property type="entry name" value="Secre_tail"/>
</dbReference>
<dbReference type="NCBIfam" id="TIGR04183">
    <property type="entry name" value="Por_Secre_tail"/>
    <property type="match status" value="1"/>
</dbReference>
<accession>A0ABY1SMP4</accession>
<dbReference type="Proteomes" id="UP000198337">
    <property type="component" value="Unassembled WGS sequence"/>
</dbReference>
<proteinExistence type="predicted"/>
<keyword evidence="1" id="KW-0732">Signal</keyword>
<evidence type="ECO:0000256" key="1">
    <source>
        <dbReference type="ARBA" id="ARBA00022729"/>
    </source>
</evidence>
<sequence>TDCDDNDPNVFEVSTWYLDADGDNYAVGPTVESCSSPGTGYTQTILPLTDCDDNDPNVFEVSTWYLDVDGDGYTTLESIDSCNSPGIGYTQIPSTFIDCNDENIELNPETVWRLDINEDGVADNEEMITSCISPGKGYTYNTLIPYSIQDNIIIYPNPTTDIVDIDLGKIISTTKLTLVNSSKQLVLFKTFKNQKVISINISTLASGIYYVEIDDDNQIISTHKIIKL</sequence>
<comment type="caution">
    <text evidence="3">The sequence shown here is derived from an EMBL/GenBank/DDBJ whole genome shotgun (WGS) entry which is preliminary data.</text>
</comment>
<evidence type="ECO:0000313" key="3">
    <source>
        <dbReference type="EMBL" id="SNR81540.1"/>
    </source>
</evidence>
<evidence type="ECO:0000259" key="2">
    <source>
        <dbReference type="Pfam" id="PF18962"/>
    </source>
</evidence>
<feature type="non-terminal residue" evidence="3">
    <location>
        <position position="1"/>
    </location>
</feature>
<dbReference type="RefSeq" id="WP_179213233.1">
    <property type="nucleotide sequence ID" value="NZ_FZNV01000012.1"/>
</dbReference>